<evidence type="ECO:0000313" key="2">
    <source>
        <dbReference type="Proteomes" id="UP000324705"/>
    </source>
</evidence>
<accession>A0A9R1PUP3</accession>
<gene>
    <name evidence="1" type="ORF">TRITD_2Bv1G184930</name>
</gene>
<evidence type="ECO:0000313" key="1">
    <source>
        <dbReference type="EMBL" id="VAH49693.1"/>
    </source>
</evidence>
<sequence length="183" mass="19558">MISNWRVLSAGAPGLNLGRSHQHHAIQQIRDVRSSSFFPCVLFSGKHPHGVVDERCARPRSTAQRISPVAALAAGRRPSLSSSPVFLAGSVHAAACPVVAAPHDGDRSSCDGNCSSGVRLFQLAAPVSPFPWRHCRHSLKLVTAHRLQLPRTPVAAPLDAYSSFPLSTVAARRSSRGSHGLRI</sequence>
<organism evidence="1 2">
    <name type="scientific">Triticum turgidum subsp. durum</name>
    <name type="common">Durum wheat</name>
    <name type="synonym">Triticum durum</name>
    <dbReference type="NCBI Taxonomy" id="4567"/>
    <lineage>
        <taxon>Eukaryota</taxon>
        <taxon>Viridiplantae</taxon>
        <taxon>Streptophyta</taxon>
        <taxon>Embryophyta</taxon>
        <taxon>Tracheophyta</taxon>
        <taxon>Spermatophyta</taxon>
        <taxon>Magnoliopsida</taxon>
        <taxon>Liliopsida</taxon>
        <taxon>Poales</taxon>
        <taxon>Poaceae</taxon>
        <taxon>BOP clade</taxon>
        <taxon>Pooideae</taxon>
        <taxon>Triticodae</taxon>
        <taxon>Triticeae</taxon>
        <taxon>Triticinae</taxon>
        <taxon>Triticum</taxon>
    </lineage>
</organism>
<name>A0A9R1PUP3_TRITD</name>
<dbReference type="EMBL" id="LT934114">
    <property type="protein sequence ID" value="VAH49693.1"/>
    <property type="molecule type" value="Genomic_DNA"/>
</dbReference>
<reference evidence="1 2" key="1">
    <citation type="submission" date="2017-09" db="EMBL/GenBank/DDBJ databases">
        <authorList>
            <consortium name="International Durum Wheat Genome Sequencing Consortium (IDWGSC)"/>
            <person name="Milanesi L."/>
        </authorList>
    </citation>
    <scope>NUCLEOTIDE SEQUENCE [LARGE SCALE GENOMIC DNA]</scope>
    <source>
        <strain evidence="2">cv. Svevo</strain>
    </source>
</reference>
<dbReference type="Gramene" id="TRITD2Bv1G184930.1">
    <property type="protein sequence ID" value="TRITD2Bv1G184930.1"/>
    <property type="gene ID" value="TRITD2Bv1G184930"/>
</dbReference>
<keyword evidence="2" id="KW-1185">Reference proteome</keyword>
<dbReference type="AlphaFoldDB" id="A0A9R1PUP3"/>
<proteinExistence type="predicted"/>
<protein>
    <submittedName>
        <fullName evidence="1">Uncharacterized protein</fullName>
    </submittedName>
</protein>
<dbReference type="Proteomes" id="UP000324705">
    <property type="component" value="Chromosome 2B"/>
</dbReference>